<dbReference type="OrthoDB" id="3399139at2"/>
<dbReference type="InterPro" id="IPR009737">
    <property type="entry name" value="Aim32/Apd1-like"/>
</dbReference>
<dbReference type="CDD" id="cd03062">
    <property type="entry name" value="TRX_Fd_Sucrase"/>
    <property type="match status" value="1"/>
</dbReference>
<protein>
    <submittedName>
        <fullName evidence="2">Sucrase ferredoxin</fullName>
    </submittedName>
</protein>
<accession>A0A4Q2RQR8</accession>
<feature type="region of interest" description="Disordered" evidence="1">
    <location>
        <begin position="1"/>
        <end position="36"/>
    </location>
</feature>
<reference evidence="2 3" key="1">
    <citation type="submission" date="2019-01" db="EMBL/GenBank/DDBJ databases">
        <title>Novel species of Nocardioides.</title>
        <authorList>
            <person name="Liu Q."/>
            <person name="Xin Y.-H."/>
        </authorList>
    </citation>
    <scope>NUCLEOTIDE SEQUENCE [LARGE SCALE GENOMIC DNA]</scope>
    <source>
        <strain evidence="2 3">HLT3-15</strain>
    </source>
</reference>
<comment type="caution">
    <text evidence="2">The sequence shown here is derived from an EMBL/GenBank/DDBJ whole genome shotgun (WGS) entry which is preliminary data.</text>
</comment>
<keyword evidence="3" id="KW-1185">Reference proteome</keyword>
<organism evidence="2 3">
    <name type="scientific">Nocardioides glacieisoli</name>
    <dbReference type="NCBI Taxonomy" id="1168730"/>
    <lineage>
        <taxon>Bacteria</taxon>
        <taxon>Bacillati</taxon>
        <taxon>Actinomycetota</taxon>
        <taxon>Actinomycetes</taxon>
        <taxon>Propionibacteriales</taxon>
        <taxon>Nocardioidaceae</taxon>
        <taxon>Nocardioides</taxon>
    </lineage>
</organism>
<dbReference type="Proteomes" id="UP000291838">
    <property type="component" value="Unassembled WGS sequence"/>
</dbReference>
<feature type="compositionally biased region" description="Polar residues" evidence="1">
    <location>
        <begin position="23"/>
        <end position="33"/>
    </location>
</feature>
<sequence length="287" mass="30443">MPSAPTGATAIPPRTLRRGCSGRVSSTEPTPVGNTGAVPDFRCSFASVEDAEPIIGTAPTDPEILLVECPGPWGRDAVTDNRLPQVVRDHLAGLDLKVFLLRRYDGSAGPGTRVFHATATAEGYDVRAAVLDRPEDLVDLDLASMTSYDAPLWLVCTNGKRDRCCAELGRPIAGLLSQEWPEGTWETTHLGGHRFSGTLLALPSGITLGRLDTATALAACEAVDRGELPLDVVRGRAGRSGVEQARELHVLAGGDPADEIVAVPGLSRRQSCGDDKVKGTTRYEVRA</sequence>
<proteinExistence type="predicted"/>
<dbReference type="EMBL" id="SDWS01000007">
    <property type="protein sequence ID" value="RYB89573.1"/>
    <property type="molecule type" value="Genomic_DNA"/>
</dbReference>
<gene>
    <name evidence="2" type="ORF">EUA06_16550</name>
</gene>
<dbReference type="Pfam" id="PF06999">
    <property type="entry name" value="Suc_Fer-like"/>
    <property type="match status" value="1"/>
</dbReference>
<evidence type="ECO:0000256" key="1">
    <source>
        <dbReference type="SAM" id="MobiDB-lite"/>
    </source>
</evidence>
<name>A0A4Q2RQR8_9ACTN</name>
<evidence type="ECO:0000313" key="2">
    <source>
        <dbReference type="EMBL" id="RYB89573.1"/>
    </source>
</evidence>
<evidence type="ECO:0000313" key="3">
    <source>
        <dbReference type="Proteomes" id="UP000291838"/>
    </source>
</evidence>
<dbReference type="AlphaFoldDB" id="A0A4Q2RQR8"/>